<dbReference type="AlphaFoldDB" id="A0A5E4ZKZ7"/>
<name>A0A5E4ZKZ7_9BURK</name>
<sequence length="95" mass="10325">MLHSEAFNFIVSEIMSDAKSIKFIVVPYRKNKDGVLQPGELRQASTEFGAVRIAQSMASGFAGIAAYEVLVDEEDGTMDAPRILFQEGAIPAMAE</sequence>
<evidence type="ECO:0000313" key="1">
    <source>
        <dbReference type="EMBL" id="VVE60950.1"/>
    </source>
</evidence>
<keyword evidence="2" id="KW-1185">Reference proteome</keyword>
<protein>
    <submittedName>
        <fullName evidence="1">Uncharacterized protein</fullName>
    </submittedName>
</protein>
<organism evidence="1 2">
    <name type="scientific">Pandoraea captiosa</name>
    <dbReference type="NCBI Taxonomy" id="2508302"/>
    <lineage>
        <taxon>Bacteria</taxon>
        <taxon>Pseudomonadati</taxon>
        <taxon>Pseudomonadota</taxon>
        <taxon>Betaproteobacteria</taxon>
        <taxon>Burkholderiales</taxon>
        <taxon>Burkholderiaceae</taxon>
        <taxon>Pandoraea</taxon>
    </lineage>
</organism>
<dbReference type="EMBL" id="CABPSQ010000001">
    <property type="protein sequence ID" value="VVE60950.1"/>
    <property type="molecule type" value="Genomic_DNA"/>
</dbReference>
<dbReference type="Proteomes" id="UP000414136">
    <property type="component" value="Unassembled WGS sequence"/>
</dbReference>
<evidence type="ECO:0000313" key="2">
    <source>
        <dbReference type="Proteomes" id="UP000414136"/>
    </source>
</evidence>
<reference evidence="1 2" key="1">
    <citation type="submission" date="2019-08" db="EMBL/GenBank/DDBJ databases">
        <authorList>
            <person name="Peeters C."/>
        </authorList>
    </citation>
    <scope>NUCLEOTIDE SEQUENCE [LARGE SCALE GENOMIC DNA]</scope>
    <source>
        <strain evidence="1 2">LMG 31118</strain>
    </source>
</reference>
<proteinExistence type="predicted"/>
<accession>A0A5E4ZKZ7</accession>
<gene>
    <name evidence="1" type="ORF">PCA31118_00411</name>
</gene>